<sequence length="221" mass="24997">MRLHYEILDAKRKEVWQKLAQFKDIGYLAGGTALALQIGHRVSYDFDVFCPKPITAPLTRKIMRALPVKKILLNNGDEFTFLTLADIKVSFVYYPFDLSAQLKRETKALPLLSTQGVAITKAYALNRRNSWRDYVDLYFVIRDKHASLKQIIAAAGKVYGGAFSEKLFLAQLLYTDDIALSEIKNSTLLEKINPPAGGQKSLAAIKRFLQTAVKNYVKTDY</sequence>
<gene>
    <name evidence="1" type="ORF">A2242_03395</name>
</gene>
<name>A0A1F5SQS8_9BACT</name>
<evidence type="ECO:0000313" key="2">
    <source>
        <dbReference type="Proteomes" id="UP000178925"/>
    </source>
</evidence>
<proteinExistence type="predicted"/>
<dbReference type="Pfam" id="PF08843">
    <property type="entry name" value="AbiEii"/>
    <property type="match status" value="1"/>
</dbReference>
<reference evidence="1 2" key="1">
    <citation type="journal article" date="2016" name="Nat. Commun.">
        <title>Thousands of microbial genomes shed light on interconnected biogeochemical processes in an aquifer system.</title>
        <authorList>
            <person name="Anantharaman K."/>
            <person name="Brown C.T."/>
            <person name="Hug L.A."/>
            <person name="Sharon I."/>
            <person name="Castelle C.J."/>
            <person name="Probst A.J."/>
            <person name="Thomas B.C."/>
            <person name="Singh A."/>
            <person name="Wilkins M.J."/>
            <person name="Karaoz U."/>
            <person name="Brodie E.L."/>
            <person name="Williams K.H."/>
            <person name="Hubbard S.S."/>
            <person name="Banfield J.F."/>
        </authorList>
    </citation>
    <scope>NUCLEOTIDE SEQUENCE [LARGE SCALE GENOMIC DNA]</scope>
</reference>
<evidence type="ECO:0008006" key="3">
    <source>
        <dbReference type="Google" id="ProtNLM"/>
    </source>
</evidence>
<dbReference type="AlphaFoldDB" id="A0A1F5SQS8"/>
<organism evidence="1 2">
    <name type="scientific">Candidatus Falkowbacteria bacterium RIFOXYA2_FULL_47_9</name>
    <dbReference type="NCBI Taxonomy" id="1797995"/>
    <lineage>
        <taxon>Bacteria</taxon>
        <taxon>Candidatus Falkowiibacteriota</taxon>
    </lineage>
</organism>
<comment type="caution">
    <text evidence="1">The sequence shown here is derived from an EMBL/GenBank/DDBJ whole genome shotgun (WGS) entry which is preliminary data.</text>
</comment>
<dbReference type="Proteomes" id="UP000178925">
    <property type="component" value="Unassembled WGS sequence"/>
</dbReference>
<accession>A0A1F5SQS8</accession>
<dbReference type="EMBL" id="MFGC01000002">
    <property type="protein sequence ID" value="OGF28999.1"/>
    <property type="molecule type" value="Genomic_DNA"/>
</dbReference>
<evidence type="ECO:0000313" key="1">
    <source>
        <dbReference type="EMBL" id="OGF28999.1"/>
    </source>
</evidence>
<dbReference type="STRING" id="1797995.A2242_03395"/>
<protein>
    <recommendedName>
        <fullName evidence="3">Nucleotidyl transferase AbiEii/AbiGii toxin family protein</fullName>
    </recommendedName>
</protein>
<dbReference type="InterPro" id="IPR014942">
    <property type="entry name" value="AbiEii"/>
</dbReference>